<dbReference type="EMBL" id="QCYH01000001">
    <property type="protein sequence ID" value="PVA11540.1"/>
    <property type="molecule type" value="Genomic_DNA"/>
</dbReference>
<dbReference type="AlphaFoldDB" id="A0A2T7GAT6"/>
<keyword evidence="4" id="KW-1185">Reference proteome</keyword>
<feature type="signal peptide" evidence="2">
    <location>
        <begin position="1"/>
        <end position="27"/>
    </location>
</feature>
<comment type="caution">
    <text evidence="3">The sequence shown here is derived from an EMBL/GenBank/DDBJ whole genome shotgun (WGS) entry which is preliminary data.</text>
</comment>
<evidence type="ECO:0000313" key="3">
    <source>
        <dbReference type="EMBL" id="PVA11540.1"/>
    </source>
</evidence>
<sequence length="381" mass="39164">MNYFAIGFGAVAVLAVGAIDFANQASAAGQSPAGYAPSAYISSFGARFGAMREARAEAADEKLRAQLRMAGARAYLPDPPPGWSRRAWDEGDNSAIELAKPPLTEAQGAAPAVPSILPDQDEVAERAAQAELIAQSWVYQSADGLVALRASYHEGDPGGDAAPSVGDAQGWGVVQGVAFGAAGAGGGDALSTSQARSRFRMLQATMGFDDTVHLTVLSNASEGATRALLERIDYDGLNALLGAPLGHVGAQARDIPPALQPRLASFMIELRDALLAKRSETALAWLDRAASPEAAMKLAVDEMADAWAAGRTPSIDLKTSQDDPAPEAGGQGGGLGAMVKGIFGGKARKEAKAAPAEPPKRLKLSGGATCLDGSAGRLCRD</sequence>
<organism evidence="3 4">
    <name type="scientific">Pelagivirga sediminicola</name>
    <dbReference type="NCBI Taxonomy" id="2170575"/>
    <lineage>
        <taxon>Bacteria</taxon>
        <taxon>Pseudomonadati</taxon>
        <taxon>Pseudomonadota</taxon>
        <taxon>Alphaproteobacteria</taxon>
        <taxon>Rhodobacterales</taxon>
        <taxon>Paracoccaceae</taxon>
        <taxon>Pelagivirga</taxon>
    </lineage>
</organism>
<keyword evidence="2" id="KW-0732">Signal</keyword>
<name>A0A2T7GAT6_9RHOB</name>
<evidence type="ECO:0000313" key="4">
    <source>
        <dbReference type="Proteomes" id="UP000244446"/>
    </source>
</evidence>
<feature type="chain" id="PRO_5015717558" evidence="2">
    <location>
        <begin position="28"/>
        <end position="381"/>
    </location>
</feature>
<dbReference type="RefSeq" id="WP_108690285.1">
    <property type="nucleotide sequence ID" value="NZ_QCYH01000001.1"/>
</dbReference>
<evidence type="ECO:0000256" key="1">
    <source>
        <dbReference type="SAM" id="MobiDB-lite"/>
    </source>
</evidence>
<feature type="region of interest" description="Disordered" evidence="1">
    <location>
        <begin position="314"/>
        <end position="334"/>
    </location>
</feature>
<reference evidence="3 4" key="1">
    <citation type="submission" date="2018-04" db="EMBL/GenBank/DDBJ databases">
        <title>Pelagivirga bohaiensis gen. nov., sp. nov., a bacterium isolated from the Bohai Sea.</title>
        <authorList>
            <person name="Ji X."/>
        </authorList>
    </citation>
    <scope>NUCLEOTIDE SEQUENCE [LARGE SCALE GENOMIC DNA]</scope>
    <source>
        <strain evidence="3 4">BH-SD19</strain>
    </source>
</reference>
<gene>
    <name evidence="3" type="ORF">DC366_00785</name>
</gene>
<proteinExistence type="predicted"/>
<evidence type="ECO:0000256" key="2">
    <source>
        <dbReference type="SAM" id="SignalP"/>
    </source>
</evidence>
<accession>A0A2T7GAT6</accession>
<dbReference type="OrthoDB" id="7805566at2"/>
<dbReference type="Proteomes" id="UP000244446">
    <property type="component" value="Unassembled WGS sequence"/>
</dbReference>
<feature type="region of interest" description="Disordered" evidence="1">
    <location>
        <begin position="348"/>
        <end position="381"/>
    </location>
</feature>
<protein>
    <submittedName>
        <fullName evidence="3">Uncharacterized protein</fullName>
    </submittedName>
</protein>